<evidence type="ECO:0000256" key="1">
    <source>
        <dbReference type="SAM" id="MobiDB-lite"/>
    </source>
</evidence>
<feature type="region of interest" description="Disordered" evidence="1">
    <location>
        <begin position="73"/>
        <end position="113"/>
    </location>
</feature>
<name>A0A369Q2I4_9SPHN</name>
<gene>
    <name evidence="3" type="ORF">HME9302_00151</name>
</gene>
<protein>
    <recommendedName>
        <fullName evidence="2">TNase-like domain-containing protein</fullName>
    </recommendedName>
</protein>
<dbReference type="AlphaFoldDB" id="A0A369Q2I4"/>
<dbReference type="PROSITE" id="PS50830">
    <property type="entry name" value="TNASE_3"/>
    <property type="match status" value="1"/>
</dbReference>
<evidence type="ECO:0000313" key="3">
    <source>
        <dbReference type="EMBL" id="RDC58974.1"/>
    </source>
</evidence>
<evidence type="ECO:0000313" key="4">
    <source>
        <dbReference type="Proteomes" id="UP000253727"/>
    </source>
</evidence>
<evidence type="ECO:0000259" key="2">
    <source>
        <dbReference type="PROSITE" id="PS50830"/>
    </source>
</evidence>
<proteinExistence type="predicted"/>
<comment type="caution">
    <text evidence="3">The sequence shown here is derived from an EMBL/GenBank/DDBJ whole genome shotgun (WGS) entry which is preliminary data.</text>
</comment>
<dbReference type="InterPro" id="IPR016071">
    <property type="entry name" value="Staphylococal_nuclease_OB-fold"/>
</dbReference>
<dbReference type="EMBL" id="QBKA01000002">
    <property type="protein sequence ID" value="RDC58974.1"/>
    <property type="molecule type" value="Genomic_DNA"/>
</dbReference>
<feature type="compositionally biased region" description="Polar residues" evidence="1">
    <location>
        <begin position="89"/>
        <end position="109"/>
    </location>
</feature>
<feature type="compositionally biased region" description="Pro residues" evidence="1">
    <location>
        <begin position="73"/>
        <end position="85"/>
    </location>
</feature>
<dbReference type="RefSeq" id="WP_115365410.1">
    <property type="nucleotide sequence ID" value="NZ_QBKA01000002.1"/>
</dbReference>
<accession>A0A369Q2I4</accession>
<keyword evidence="4" id="KW-1185">Reference proteome</keyword>
<reference evidence="3 4" key="1">
    <citation type="submission" date="2018-04" db="EMBL/GenBank/DDBJ databases">
        <title>Altererythrobacter sp. HME9302 genome sequencing and assembly.</title>
        <authorList>
            <person name="Kang H."/>
            <person name="Kim H."/>
            <person name="Joh K."/>
        </authorList>
    </citation>
    <scope>NUCLEOTIDE SEQUENCE [LARGE SCALE GENOMIC DNA]</scope>
    <source>
        <strain evidence="3 4">HME9302</strain>
    </source>
</reference>
<dbReference type="Pfam" id="PF00565">
    <property type="entry name" value="SNase"/>
    <property type="match status" value="1"/>
</dbReference>
<dbReference type="Proteomes" id="UP000253727">
    <property type="component" value="Unassembled WGS sequence"/>
</dbReference>
<dbReference type="Gene3D" id="2.40.50.90">
    <property type="match status" value="1"/>
</dbReference>
<dbReference type="OrthoDB" id="7469880at2"/>
<sequence length="229" mass="24484">MAKRSTHRTSWHSAKRKPRSVLDHNRAFTALLVALPLAAFTAVFLSGGPPGGAASTVADADQPLSVRLADVPVPNPWPHAPPQDLTPPFETNTQSGAWPSQSPSHSTGGQRVAQRFGRCGTGARNSCIVDGDTFWHDGVKIRIADIDTPEVSSPGCAREAQLGARATTRMQQLMNEGAFTLTRPIGTPDTDKYGRKLRVLERGGASLGAALVREGLAEEWGGTRIRWCG</sequence>
<organism evidence="3 4">
    <name type="scientific">Alteripontixanthobacter maritimus</name>
    <dbReference type="NCBI Taxonomy" id="2161824"/>
    <lineage>
        <taxon>Bacteria</taxon>
        <taxon>Pseudomonadati</taxon>
        <taxon>Pseudomonadota</taxon>
        <taxon>Alphaproteobacteria</taxon>
        <taxon>Sphingomonadales</taxon>
        <taxon>Erythrobacteraceae</taxon>
        <taxon>Alteripontixanthobacter</taxon>
    </lineage>
</organism>
<dbReference type="SUPFAM" id="SSF50199">
    <property type="entry name" value="Staphylococcal nuclease"/>
    <property type="match status" value="1"/>
</dbReference>
<dbReference type="InterPro" id="IPR035437">
    <property type="entry name" value="SNase_OB-fold_sf"/>
</dbReference>
<feature type="domain" description="TNase-like" evidence="2">
    <location>
        <begin position="128"/>
        <end position="217"/>
    </location>
</feature>